<gene>
    <name evidence="1" type="ORF">UFOPK3609_01647</name>
</gene>
<evidence type="ECO:0000313" key="1">
    <source>
        <dbReference type="EMBL" id="CAB4925632.1"/>
    </source>
</evidence>
<dbReference type="EMBL" id="CAFBMQ010000290">
    <property type="protein sequence ID" value="CAB4925632.1"/>
    <property type="molecule type" value="Genomic_DNA"/>
</dbReference>
<reference evidence="1" key="1">
    <citation type="submission" date="2020-05" db="EMBL/GenBank/DDBJ databases">
        <authorList>
            <person name="Chiriac C."/>
            <person name="Salcher M."/>
            <person name="Ghai R."/>
            <person name="Kavagutti S V."/>
        </authorList>
    </citation>
    <scope>NUCLEOTIDE SEQUENCE</scope>
</reference>
<name>A0A6J7I4I2_9ZZZZ</name>
<organism evidence="1">
    <name type="scientific">freshwater metagenome</name>
    <dbReference type="NCBI Taxonomy" id="449393"/>
    <lineage>
        <taxon>unclassified sequences</taxon>
        <taxon>metagenomes</taxon>
        <taxon>ecological metagenomes</taxon>
    </lineage>
</organism>
<accession>A0A6J7I4I2</accession>
<protein>
    <submittedName>
        <fullName evidence="1">Unannotated protein</fullName>
    </submittedName>
</protein>
<proteinExistence type="predicted"/>
<dbReference type="AlphaFoldDB" id="A0A6J7I4I2"/>
<sequence length="117" mass="12901">MTAPHPIRPEVVDAIVAALTTTDPAGLPDDATRAEKDAAQDLFFTRTAAGRDQRDRQSRAWELLLTRSYDEPPTWDRLFDDLPTGTATELGELFDALPEGAQAEYARRYGAPASGRR</sequence>